<dbReference type="Proteomes" id="UP000664349">
    <property type="component" value="Unassembled WGS sequence"/>
</dbReference>
<reference evidence="1 2" key="1">
    <citation type="submission" date="2021-03" db="EMBL/GenBank/DDBJ databases">
        <title>First Case of infection caused by Chromobacterium haemolyticum derived from water in China.</title>
        <authorList>
            <person name="Chen J."/>
            <person name="Liu C."/>
        </authorList>
    </citation>
    <scope>NUCLEOTIDE SEQUENCE [LARGE SCALE GENOMIC DNA]</scope>
    <source>
        <strain evidence="1 2">WJ-5</strain>
    </source>
</reference>
<keyword evidence="2" id="KW-1185">Reference proteome</keyword>
<evidence type="ECO:0000313" key="2">
    <source>
        <dbReference type="Proteomes" id="UP000664349"/>
    </source>
</evidence>
<dbReference type="EMBL" id="JAFLRD010000004">
    <property type="protein sequence ID" value="MBO0415111.1"/>
    <property type="molecule type" value="Genomic_DNA"/>
</dbReference>
<sequence>MTIDLSSEPMLGHWDVSPSVSQCEYQFGQRLVYVQHPKGISHSPYIAIAQKTIIETWEDIPNAVHFAEKISRSLLPSFWEAHDASQTSGIRFDVYSIHYELDNPHPSYVIGVNHDFDFSYVTYADDDLWRENPITIELPEPPDNFFLSVRRLGAKQFENAST</sequence>
<comment type="caution">
    <text evidence="1">The sequence shown here is derived from an EMBL/GenBank/DDBJ whole genome shotgun (WGS) entry which is preliminary data.</text>
</comment>
<protein>
    <submittedName>
        <fullName evidence="1">Uncharacterized protein</fullName>
    </submittedName>
</protein>
<organism evidence="1 2">
    <name type="scientific">Chromobacterium haemolyticum</name>
    <dbReference type="NCBI Taxonomy" id="394935"/>
    <lineage>
        <taxon>Bacteria</taxon>
        <taxon>Pseudomonadati</taxon>
        <taxon>Pseudomonadota</taxon>
        <taxon>Betaproteobacteria</taxon>
        <taxon>Neisseriales</taxon>
        <taxon>Chromobacteriaceae</taxon>
        <taxon>Chromobacterium</taxon>
    </lineage>
</organism>
<evidence type="ECO:0000313" key="1">
    <source>
        <dbReference type="EMBL" id="MBO0415111.1"/>
    </source>
</evidence>
<dbReference type="RefSeq" id="WP_152596857.1">
    <property type="nucleotide sequence ID" value="NZ_JAEILV010000014.1"/>
</dbReference>
<accession>A0ABS3GJ75</accession>
<proteinExistence type="predicted"/>
<gene>
    <name evidence="1" type="ORF">J1C50_06265</name>
</gene>
<name>A0ABS3GJ75_9NEIS</name>